<dbReference type="Pfam" id="PF09587">
    <property type="entry name" value="PGA_cap"/>
    <property type="match status" value="2"/>
</dbReference>
<dbReference type="PROSITE" id="PS50093">
    <property type="entry name" value="PKD"/>
    <property type="match status" value="1"/>
</dbReference>
<dbReference type="InterPro" id="IPR029052">
    <property type="entry name" value="Metallo-depent_PP-like"/>
</dbReference>
<dbReference type="Pfam" id="PF13860">
    <property type="entry name" value="FlgD_ig"/>
    <property type="match status" value="1"/>
</dbReference>
<accession>A0A7C6A9H6</accession>
<evidence type="ECO:0000259" key="3">
    <source>
        <dbReference type="PROSITE" id="PS50093"/>
    </source>
</evidence>
<name>A0A7C6A9H6_UNCW3</name>
<dbReference type="InterPro" id="IPR026444">
    <property type="entry name" value="Secre_tail"/>
</dbReference>
<dbReference type="EMBL" id="DTLI01000148">
    <property type="protein sequence ID" value="HHS52448.1"/>
    <property type="molecule type" value="Genomic_DNA"/>
</dbReference>
<dbReference type="Gene3D" id="2.60.40.4070">
    <property type="match status" value="1"/>
</dbReference>
<protein>
    <submittedName>
        <fullName evidence="4">T9SS type A sorting domain-containing protein</fullName>
    </submittedName>
</protein>
<dbReference type="InterPro" id="IPR025965">
    <property type="entry name" value="FlgD/Vpr_Ig-like"/>
</dbReference>
<dbReference type="Gene3D" id="3.60.21.10">
    <property type="match status" value="1"/>
</dbReference>
<evidence type="ECO:0000313" key="4">
    <source>
        <dbReference type="EMBL" id="HHS52448.1"/>
    </source>
</evidence>
<dbReference type="PANTHER" id="PTHR33393:SF11">
    <property type="entry name" value="POLYGLUTAMINE SYNTHESIS ACCESSORY PROTEIN RV0574C-RELATED"/>
    <property type="match status" value="1"/>
</dbReference>
<sequence length="996" mass="112524">MKLKSQIFLCLILLSSLGAVQLEKGKPLAIIENFDDGLIELLSYPGEDIHPNAWNLDSTNTYNNSPYSLKLYGNTWKIEMIDSIELDTSDIWQVAAFIEQLGEIGGFGLMDSVHTLFYAFAGTEQLNCEDWVTVYQGAFPLNTWNLYQLPVGEDWLNWFGYRPIITGIVFINDRDTDTSAVIYFDEIIDITSDLPIAPQVEIWDSVGEIFVGKEGRKSVTVHFYSRVIDPDSDQHQYFWYFGDDSTSSDSNPIHTYTIEDDHKYTVLLEVRDSTGLWGRATSQVAVDPGATTFPITMNFVGDIMLARRYEVPGGIIDTLGVCGIFEPTLPYLSNADITCANLESPLTNRGTRHPTKPIVFRGRPQNVAGLVYAGIDVVSLANNHIIDYGLEGLQQTQSVLKENNILYSGAGANSYEAYLPLFKLKSGVNIGFLAMSDRTGQYNNYQPYLNAGFNKPGFANLDTFYLFRNINNIRENADLIVVAMHSGSEYSLVPRPGELATLEDEFFSPTLLIPCTSDIRVRRLAIDAGADLVVCHHPHIIQGFEVYNRKLIAHSLGNFCFDLDYPETYPSVILSAKINETGFYEYSVIPVYIDDYIPVRAKGELGIHILDYLVRRSKELGTYLVVDRDSVTAKIVLDTLALTPVVNSYDEQLQLDEANGYWLSKPTRLHRNGSISSILNITPERNWQFRLGRDLTWFWCGNFEDEGSTLWSINQTDEFYDTIAFSGQRSLCQRRQVGSNPIITNLEERIICYSDSTPYTLYGYIKNENSDSAFLAVRFYRSRTSNYNGTIALDSVISGTQDWTFYYKEFIPTSGTQYLDVVLQSTAPESGIGYTWFDDVGVIEWEDWQELDSTIQIPAPNDFYWVQIRTDQPTDSALLSLKETDYNPQVAITNNKCLIPSNPLKADLALKILPNPTNSNTTIQYNLPNNSRVILRIYNALGKEVKTLINEIQHKGQKTIGWDGKDDQGRRLGIGTYFCCLKDSNNIQTKKIILLR</sequence>
<dbReference type="SMART" id="SM00854">
    <property type="entry name" value="PGA_cap"/>
    <property type="match status" value="1"/>
</dbReference>
<organism evidence="4">
    <name type="scientific">candidate division WOR-3 bacterium</name>
    <dbReference type="NCBI Taxonomy" id="2052148"/>
    <lineage>
        <taxon>Bacteria</taxon>
        <taxon>Bacteria division WOR-3</taxon>
    </lineage>
</organism>
<feature type="domain" description="PKD" evidence="3">
    <location>
        <begin position="237"/>
        <end position="286"/>
    </location>
</feature>
<dbReference type="SUPFAM" id="SSF49299">
    <property type="entry name" value="PKD domain"/>
    <property type="match status" value="1"/>
</dbReference>
<dbReference type="SUPFAM" id="SSF56300">
    <property type="entry name" value="Metallo-dependent phosphatases"/>
    <property type="match status" value="1"/>
</dbReference>
<evidence type="ECO:0000256" key="1">
    <source>
        <dbReference type="ARBA" id="ARBA00005662"/>
    </source>
</evidence>
<dbReference type="NCBIfam" id="TIGR04183">
    <property type="entry name" value="Por_Secre_tail"/>
    <property type="match status" value="1"/>
</dbReference>
<dbReference type="InterPro" id="IPR019079">
    <property type="entry name" value="Capsule_synth_CapA"/>
</dbReference>
<comment type="caution">
    <text evidence="4">The sequence shown here is derived from an EMBL/GenBank/DDBJ whole genome shotgun (WGS) entry which is preliminary data.</text>
</comment>
<dbReference type="InterPro" id="IPR000601">
    <property type="entry name" value="PKD_dom"/>
</dbReference>
<dbReference type="CDD" id="cd07381">
    <property type="entry name" value="MPP_CapA"/>
    <property type="match status" value="1"/>
</dbReference>
<dbReference type="InterPro" id="IPR013783">
    <property type="entry name" value="Ig-like_fold"/>
</dbReference>
<dbReference type="Pfam" id="PF18911">
    <property type="entry name" value="PKD_4"/>
    <property type="match status" value="1"/>
</dbReference>
<reference evidence="4" key="1">
    <citation type="journal article" date="2020" name="mSystems">
        <title>Genome- and Community-Level Interaction Insights into Carbon Utilization and Element Cycling Functions of Hydrothermarchaeota in Hydrothermal Sediment.</title>
        <authorList>
            <person name="Zhou Z."/>
            <person name="Liu Y."/>
            <person name="Xu W."/>
            <person name="Pan J."/>
            <person name="Luo Z.H."/>
            <person name="Li M."/>
        </authorList>
    </citation>
    <scope>NUCLEOTIDE SEQUENCE [LARGE SCALE GENOMIC DNA]</scope>
    <source>
        <strain evidence="4">SpSt-876</strain>
    </source>
</reference>
<evidence type="ECO:0000256" key="2">
    <source>
        <dbReference type="SAM" id="SignalP"/>
    </source>
</evidence>
<gene>
    <name evidence="4" type="ORF">ENW73_06245</name>
</gene>
<dbReference type="PANTHER" id="PTHR33393">
    <property type="entry name" value="POLYGLUTAMINE SYNTHESIS ACCESSORY PROTEIN RV0574C-RELATED"/>
    <property type="match status" value="1"/>
</dbReference>
<dbReference type="InterPro" id="IPR035986">
    <property type="entry name" value="PKD_dom_sf"/>
</dbReference>
<proteinExistence type="inferred from homology"/>
<dbReference type="Gene3D" id="2.60.40.10">
    <property type="entry name" value="Immunoglobulins"/>
    <property type="match status" value="1"/>
</dbReference>
<dbReference type="InterPro" id="IPR052169">
    <property type="entry name" value="CW_Biosynth-Accessory"/>
</dbReference>
<keyword evidence="2" id="KW-0732">Signal</keyword>
<feature type="chain" id="PRO_5028114054" evidence="2">
    <location>
        <begin position="22"/>
        <end position="996"/>
    </location>
</feature>
<dbReference type="Gene3D" id="2.60.120.260">
    <property type="entry name" value="Galactose-binding domain-like"/>
    <property type="match status" value="1"/>
</dbReference>
<feature type="signal peptide" evidence="2">
    <location>
        <begin position="1"/>
        <end position="21"/>
    </location>
</feature>
<dbReference type="AlphaFoldDB" id="A0A7C6A9H6"/>
<comment type="similarity">
    <text evidence="1">Belongs to the CapA family.</text>
</comment>
<dbReference type="CDD" id="cd00146">
    <property type="entry name" value="PKD"/>
    <property type="match status" value="1"/>
</dbReference>